<dbReference type="GO" id="GO:0008955">
    <property type="term" value="F:peptidoglycan glycosyltransferase activity"/>
    <property type="evidence" value="ECO:0007669"/>
    <property type="project" value="UniProtKB-EC"/>
</dbReference>
<evidence type="ECO:0000256" key="10">
    <source>
        <dbReference type="ARBA" id="ARBA00023268"/>
    </source>
</evidence>
<dbReference type="GO" id="GO:0009002">
    <property type="term" value="F:serine-type D-Ala-D-Ala carboxypeptidase activity"/>
    <property type="evidence" value="ECO:0007669"/>
    <property type="project" value="UniProtKB-EC"/>
</dbReference>
<name>A0A2P8H6S5_9BACL</name>
<dbReference type="GO" id="GO:0030288">
    <property type="term" value="C:outer membrane-bounded periplasmic space"/>
    <property type="evidence" value="ECO:0007669"/>
    <property type="project" value="TreeGrafter"/>
</dbReference>
<evidence type="ECO:0000256" key="3">
    <source>
        <dbReference type="ARBA" id="ARBA00022645"/>
    </source>
</evidence>
<dbReference type="NCBIfam" id="TIGR02074">
    <property type="entry name" value="PBP_1a_fam"/>
    <property type="match status" value="1"/>
</dbReference>
<dbReference type="PANTHER" id="PTHR32282:SF29">
    <property type="entry name" value="PENICILLIN-BINDING PROTEIN 1A"/>
    <property type="match status" value="1"/>
</dbReference>
<feature type="region of interest" description="Disordered" evidence="14">
    <location>
        <begin position="1"/>
        <end position="30"/>
    </location>
</feature>
<dbReference type="OrthoDB" id="9766909at2"/>
<keyword evidence="18" id="KW-1185">Reference proteome</keyword>
<evidence type="ECO:0000313" key="17">
    <source>
        <dbReference type="EMBL" id="PSL41945.1"/>
    </source>
</evidence>
<evidence type="ECO:0000256" key="2">
    <source>
        <dbReference type="ARBA" id="ARBA00007739"/>
    </source>
</evidence>
<dbReference type="Gene3D" id="1.10.3810.10">
    <property type="entry name" value="Biosynthetic peptidoglycan transglycosylase-like"/>
    <property type="match status" value="1"/>
</dbReference>
<dbReference type="InterPro" id="IPR050396">
    <property type="entry name" value="Glycosyltr_51/Transpeptidase"/>
</dbReference>
<gene>
    <name evidence="17" type="ORF">B0H99_101192</name>
</gene>
<feature type="compositionally biased region" description="Acidic residues" evidence="14">
    <location>
        <begin position="788"/>
        <end position="863"/>
    </location>
</feature>
<keyword evidence="10" id="KW-0511">Multifunctional enzyme</keyword>
<dbReference type="InterPro" id="IPR013783">
    <property type="entry name" value="Ig-like_fold"/>
</dbReference>
<evidence type="ECO:0000313" key="18">
    <source>
        <dbReference type="Proteomes" id="UP000242682"/>
    </source>
</evidence>
<sequence length="952" mass="103791">MSEKPISREQRRKAIEQQKKTTNKKKKPSGPSWIKRIFTALVLIGVIGFIFGAGLFAYYASSAPEIDEELLRDPISPTFLAADGETEIPYITAENRTYVNYEDIPQEMEEAILATEDNRFYKHSGIDVIRLGGAVVANITGGFGSQGASTITQQVIKNSFLSNDKTLKRKAQEAYLAYQLERKYEKEEIFEMYFNKILMSGNIYGFGTASEHFYGKPLDELELHEMATLAGMPQSPNGYNPFKNPDRAETRRNVVLSLMEQHGKITTAQKEEAQAIPIEDSLLKEEDRQQTVATGEYTAFMEMVEDELEALDGDISLDAGLTIFTTLDPSVQKAVNEAMSSDLFFDEDVQSAMTIVDTKTGGIRAIGAGRDYSGDVRRNYAISKDRVIGSTIKPLLDYGPAIENMNWSTGQTLVDEPYKYDSGQEIRNVDGEFLGTMTVREALYRSRNIPAVKTLKEVGFEEASDFTKKLGLDFGGVYESAALGSPEKNISTVEMAGAFAAFGNKGEFTEPHTITKIVFRDGTTEQVVKPEPVKAMKDSTAYMITDILRDVVDTSIIGATGKEAAISGLDLAGKTGTSNYNADELRDYNLDSSSAPDVWFAGYTTDYSVSVWSGYPSRKYAIDTASEERLLAQRLFKRVMSEVSSPETERFEQPDSVVEKTIEKGTSPLKLASAYTPYNLRKTELFVRGAEPSQISEKFVQEDLDAPSGLRANVEGQSVTLTWSYGGDADVAFVVAVNGTTLTTTGDTGYTYNGLEAGIPYTFTVTAVTDDQRSDPASITVEIANSEEPVEEPVEEEPVEEEPAEEEPAEEQPAEEQPAEEEPAEEQPAEEEPAEEEPAEEEPAEEEPAEEEPAEEEPAEEEGTASRRGQTVNPAQGQDNANQGNGNQGNGNQGNGNQGNDDQGNGNQGNGDQGNADQGNGNQGNGNQGNGNQGNGNQGNGNQGNGNQGNGN</sequence>
<dbReference type="CDD" id="cd00063">
    <property type="entry name" value="FN3"/>
    <property type="match status" value="1"/>
</dbReference>
<keyword evidence="8" id="KW-0133">Cell shape</keyword>
<keyword evidence="4" id="KW-0645">Protease</keyword>
<feature type="transmembrane region" description="Helical" evidence="15">
    <location>
        <begin position="37"/>
        <end position="60"/>
    </location>
</feature>
<comment type="similarity">
    <text evidence="1">In the C-terminal section; belongs to the transpeptidase family.</text>
</comment>
<comment type="similarity">
    <text evidence="2">In the N-terminal section; belongs to the glycosyltransferase 51 family.</text>
</comment>
<feature type="compositionally biased region" description="Gly residues" evidence="14">
    <location>
        <begin position="886"/>
        <end position="897"/>
    </location>
</feature>
<dbReference type="InterPro" id="IPR023346">
    <property type="entry name" value="Lysozyme-like_dom_sf"/>
</dbReference>
<evidence type="ECO:0000256" key="5">
    <source>
        <dbReference type="ARBA" id="ARBA00022676"/>
    </source>
</evidence>
<accession>A0A2P8H6S5</accession>
<dbReference type="Pfam" id="PF00905">
    <property type="entry name" value="Transpeptidase"/>
    <property type="match status" value="1"/>
</dbReference>
<dbReference type="FunFam" id="1.10.3810.10:FF:000001">
    <property type="entry name" value="Penicillin-binding protein 1A"/>
    <property type="match status" value="1"/>
</dbReference>
<feature type="compositionally biased region" description="Gly residues" evidence="14">
    <location>
        <begin position="921"/>
        <end position="952"/>
    </location>
</feature>
<dbReference type="SUPFAM" id="SSF53955">
    <property type="entry name" value="Lysozyme-like"/>
    <property type="match status" value="1"/>
</dbReference>
<keyword evidence="5" id="KW-0328">Glycosyltransferase</keyword>
<dbReference type="InterPro" id="IPR012338">
    <property type="entry name" value="Beta-lactam/transpept-like"/>
</dbReference>
<evidence type="ECO:0000256" key="13">
    <source>
        <dbReference type="ARBA" id="ARBA00049902"/>
    </source>
</evidence>
<dbReference type="Proteomes" id="UP000242682">
    <property type="component" value="Unassembled WGS sequence"/>
</dbReference>
<dbReference type="InterPro" id="IPR003961">
    <property type="entry name" value="FN3_dom"/>
</dbReference>
<dbReference type="InterPro" id="IPR036116">
    <property type="entry name" value="FN3_sf"/>
</dbReference>
<dbReference type="InterPro" id="IPR001460">
    <property type="entry name" value="PCN-bd_Tpept"/>
</dbReference>
<evidence type="ECO:0000256" key="7">
    <source>
        <dbReference type="ARBA" id="ARBA00022801"/>
    </source>
</evidence>
<comment type="caution">
    <text evidence="17">The sequence shown here is derived from an EMBL/GenBank/DDBJ whole genome shotgun (WGS) entry which is preliminary data.</text>
</comment>
<reference evidence="17 18" key="1">
    <citation type="submission" date="2018-03" db="EMBL/GenBank/DDBJ databases">
        <title>Genomic Encyclopedia of Type Strains, Phase III (KMG-III): the genomes of soil and plant-associated and newly described type strains.</title>
        <authorList>
            <person name="Whitman W."/>
        </authorList>
    </citation>
    <scope>NUCLEOTIDE SEQUENCE [LARGE SCALE GENOMIC DNA]</scope>
    <source>
        <strain evidence="17 18">CGMCC 1.12259</strain>
    </source>
</reference>
<proteinExistence type="inferred from homology"/>
<evidence type="ECO:0000256" key="15">
    <source>
        <dbReference type="SAM" id="Phobius"/>
    </source>
</evidence>
<keyword evidence="7" id="KW-0378">Hydrolase</keyword>
<dbReference type="GO" id="GO:0006508">
    <property type="term" value="P:proteolysis"/>
    <property type="evidence" value="ECO:0007669"/>
    <property type="project" value="UniProtKB-KW"/>
</dbReference>
<dbReference type="Pfam" id="PF00041">
    <property type="entry name" value="fn3"/>
    <property type="match status" value="1"/>
</dbReference>
<keyword evidence="15" id="KW-0812">Transmembrane</keyword>
<keyword evidence="6" id="KW-0808">Transferase</keyword>
<evidence type="ECO:0000256" key="4">
    <source>
        <dbReference type="ARBA" id="ARBA00022670"/>
    </source>
</evidence>
<dbReference type="EMBL" id="PYAT01000001">
    <property type="protein sequence ID" value="PSL41945.1"/>
    <property type="molecule type" value="Genomic_DNA"/>
</dbReference>
<feature type="compositionally biased region" description="Basic and acidic residues" evidence="14">
    <location>
        <begin position="1"/>
        <end position="19"/>
    </location>
</feature>
<keyword evidence="3" id="KW-0121">Carboxypeptidase</keyword>
<feature type="domain" description="Fibronectin type-III" evidence="16">
    <location>
        <begin position="706"/>
        <end position="789"/>
    </location>
</feature>
<evidence type="ECO:0000256" key="1">
    <source>
        <dbReference type="ARBA" id="ARBA00007090"/>
    </source>
</evidence>
<evidence type="ECO:0000256" key="12">
    <source>
        <dbReference type="ARBA" id="ARBA00034000"/>
    </source>
</evidence>
<organism evidence="17 18">
    <name type="scientific">Planomicrobium soli</name>
    <dbReference type="NCBI Taxonomy" id="1176648"/>
    <lineage>
        <taxon>Bacteria</taxon>
        <taxon>Bacillati</taxon>
        <taxon>Bacillota</taxon>
        <taxon>Bacilli</taxon>
        <taxon>Bacillales</taxon>
        <taxon>Caryophanaceae</taxon>
        <taxon>Planomicrobium</taxon>
    </lineage>
</organism>
<evidence type="ECO:0000259" key="16">
    <source>
        <dbReference type="PROSITE" id="PS50853"/>
    </source>
</evidence>
<evidence type="ECO:0000256" key="14">
    <source>
        <dbReference type="SAM" id="MobiDB-lite"/>
    </source>
</evidence>
<dbReference type="PROSITE" id="PS50853">
    <property type="entry name" value="FN3"/>
    <property type="match status" value="1"/>
</dbReference>
<keyword evidence="9" id="KW-0573">Peptidoglycan synthesis</keyword>
<feature type="compositionally biased region" description="Low complexity" evidence="14">
    <location>
        <begin position="876"/>
        <end position="885"/>
    </location>
</feature>
<dbReference type="GO" id="GO:0071555">
    <property type="term" value="P:cell wall organization"/>
    <property type="evidence" value="ECO:0007669"/>
    <property type="project" value="UniProtKB-KW"/>
</dbReference>
<dbReference type="SUPFAM" id="SSF49265">
    <property type="entry name" value="Fibronectin type III"/>
    <property type="match status" value="1"/>
</dbReference>
<keyword evidence="15" id="KW-0472">Membrane</keyword>
<dbReference type="AlphaFoldDB" id="A0A2P8H6S5"/>
<evidence type="ECO:0000256" key="6">
    <source>
        <dbReference type="ARBA" id="ARBA00022679"/>
    </source>
</evidence>
<dbReference type="GO" id="GO:0008658">
    <property type="term" value="F:penicillin binding"/>
    <property type="evidence" value="ECO:0007669"/>
    <property type="project" value="InterPro"/>
</dbReference>
<protein>
    <submittedName>
        <fullName evidence="17">Penicillin-binding protein 1A</fullName>
    </submittedName>
</protein>
<dbReference type="InterPro" id="IPR001264">
    <property type="entry name" value="Glyco_trans_51"/>
</dbReference>
<evidence type="ECO:0000256" key="8">
    <source>
        <dbReference type="ARBA" id="ARBA00022960"/>
    </source>
</evidence>
<dbReference type="Pfam" id="PF00912">
    <property type="entry name" value="Transgly"/>
    <property type="match status" value="1"/>
</dbReference>
<dbReference type="SUPFAM" id="SSF56601">
    <property type="entry name" value="beta-lactamase/transpeptidase-like"/>
    <property type="match status" value="1"/>
</dbReference>
<dbReference type="SMART" id="SM00060">
    <property type="entry name" value="FN3"/>
    <property type="match status" value="1"/>
</dbReference>
<evidence type="ECO:0000256" key="11">
    <source>
        <dbReference type="ARBA" id="ARBA00023316"/>
    </source>
</evidence>
<dbReference type="RefSeq" id="WP_106531746.1">
    <property type="nucleotide sequence ID" value="NZ_PYAT01000001.1"/>
</dbReference>
<feature type="region of interest" description="Disordered" evidence="14">
    <location>
        <begin position="782"/>
        <end position="952"/>
    </location>
</feature>
<dbReference type="GO" id="GO:0008360">
    <property type="term" value="P:regulation of cell shape"/>
    <property type="evidence" value="ECO:0007669"/>
    <property type="project" value="UniProtKB-KW"/>
</dbReference>
<comment type="catalytic activity">
    <reaction evidence="13">
        <text>[GlcNAc-(1-&gt;4)-Mur2Ac(oyl-L-Ala-gamma-D-Glu-L-Lys-D-Ala-D-Ala)](n)-di-trans,octa-cis-undecaprenyl diphosphate + beta-D-GlcNAc-(1-&gt;4)-Mur2Ac(oyl-L-Ala-gamma-D-Glu-L-Lys-D-Ala-D-Ala)-di-trans,octa-cis-undecaprenyl diphosphate = [GlcNAc-(1-&gt;4)-Mur2Ac(oyl-L-Ala-gamma-D-Glu-L-Lys-D-Ala-D-Ala)](n+1)-di-trans,octa-cis-undecaprenyl diphosphate + di-trans,octa-cis-undecaprenyl diphosphate + H(+)</text>
        <dbReference type="Rhea" id="RHEA:23708"/>
        <dbReference type="Rhea" id="RHEA-COMP:9602"/>
        <dbReference type="Rhea" id="RHEA-COMP:9603"/>
        <dbReference type="ChEBI" id="CHEBI:15378"/>
        <dbReference type="ChEBI" id="CHEBI:58405"/>
        <dbReference type="ChEBI" id="CHEBI:60033"/>
        <dbReference type="ChEBI" id="CHEBI:78435"/>
        <dbReference type="EC" id="2.4.99.28"/>
    </reaction>
</comment>
<keyword evidence="15" id="KW-1133">Transmembrane helix</keyword>
<dbReference type="Gene3D" id="3.40.710.10">
    <property type="entry name" value="DD-peptidase/beta-lactamase superfamily"/>
    <property type="match status" value="1"/>
</dbReference>
<dbReference type="GO" id="GO:0009252">
    <property type="term" value="P:peptidoglycan biosynthetic process"/>
    <property type="evidence" value="ECO:0007669"/>
    <property type="project" value="UniProtKB-KW"/>
</dbReference>
<keyword evidence="11" id="KW-0961">Cell wall biogenesis/degradation</keyword>
<dbReference type="PANTHER" id="PTHR32282">
    <property type="entry name" value="BINDING PROTEIN TRANSPEPTIDASE, PUTATIVE-RELATED"/>
    <property type="match status" value="1"/>
</dbReference>
<dbReference type="Gene3D" id="2.60.40.10">
    <property type="entry name" value="Immunoglobulins"/>
    <property type="match status" value="1"/>
</dbReference>
<evidence type="ECO:0000256" key="9">
    <source>
        <dbReference type="ARBA" id="ARBA00022984"/>
    </source>
</evidence>
<dbReference type="InterPro" id="IPR036950">
    <property type="entry name" value="PBP_transglycosylase"/>
</dbReference>
<comment type="catalytic activity">
    <reaction evidence="12">
        <text>Preferential cleavage: (Ac)2-L-Lys-D-Ala-|-D-Ala. Also transpeptidation of peptidyl-alanyl moieties that are N-acyl substituents of D-alanine.</text>
        <dbReference type="EC" id="3.4.16.4"/>
    </reaction>
</comment>